<feature type="transmembrane region" description="Helical" evidence="2">
    <location>
        <begin position="568"/>
        <end position="585"/>
    </location>
</feature>
<evidence type="ECO:0000313" key="5">
    <source>
        <dbReference type="Proteomes" id="UP000199051"/>
    </source>
</evidence>
<dbReference type="STRING" id="155974.SAMN04487818_11219"/>
<feature type="compositionally biased region" description="Acidic residues" evidence="1">
    <location>
        <begin position="355"/>
        <end position="369"/>
    </location>
</feature>
<name>A0A1H9WYQ9_9PSEU</name>
<gene>
    <name evidence="4" type="ORF">SAMN04487818_11219</name>
</gene>
<feature type="transmembrane region" description="Helical" evidence="2">
    <location>
        <begin position="671"/>
        <end position="690"/>
    </location>
</feature>
<feature type="transmembrane region" description="Helical" evidence="2">
    <location>
        <begin position="416"/>
        <end position="439"/>
    </location>
</feature>
<keyword evidence="2" id="KW-1133">Transmembrane helix</keyword>
<dbReference type="GO" id="GO:0006508">
    <property type="term" value="P:proteolysis"/>
    <property type="evidence" value="ECO:0007669"/>
    <property type="project" value="InterPro"/>
</dbReference>
<accession>A0A1H9WYQ9</accession>
<dbReference type="NCBIfam" id="NF047832">
    <property type="entry name" value="caspase_w_EACC1"/>
    <property type="match status" value="1"/>
</dbReference>
<feature type="transmembrane region" description="Helical" evidence="2">
    <location>
        <begin position="505"/>
        <end position="527"/>
    </location>
</feature>
<dbReference type="Proteomes" id="UP000199051">
    <property type="component" value="Unassembled WGS sequence"/>
</dbReference>
<dbReference type="Pfam" id="PF00656">
    <property type="entry name" value="Peptidase_C14"/>
    <property type="match status" value="1"/>
</dbReference>
<feature type="region of interest" description="Disordered" evidence="1">
    <location>
        <begin position="317"/>
        <end position="376"/>
    </location>
</feature>
<proteinExistence type="predicted"/>
<dbReference type="PANTHER" id="PTHR22576:SF37">
    <property type="entry name" value="MUCOSA-ASSOCIATED LYMPHOID TISSUE LYMPHOMA TRANSLOCATION PROTEIN 1"/>
    <property type="match status" value="1"/>
</dbReference>
<dbReference type="EMBL" id="FOGI01000012">
    <property type="protein sequence ID" value="SES39050.1"/>
    <property type="molecule type" value="Genomic_DNA"/>
</dbReference>
<feature type="domain" description="Peptidase C14 caspase" evidence="3">
    <location>
        <begin position="3"/>
        <end position="231"/>
    </location>
</feature>
<dbReference type="AlphaFoldDB" id="A0A1H9WYQ9"/>
<sequence length="702" mass="73218">MARHALIVANRDYRDPGLRALRAPEADARELAAVLGDPAIGEFAVSTELDLPASATSEAVEGFFADRDGDDLLLLYFSGHGVKDPAGDLHFATATTRLDRLGSTAVSAEFVSRQMDRTRARQVVLLLDCCYAGAFHRGMVARAGEQVGVEERFRGRGRAVITASSAMEYAFEGSELTDSAATAPSVFTAALVEGLRTGDADRDQDGVVGLDELYDHVYDRVRAATPNQTPGKWVFDLRGDLRVARRARPVTVPSELPEQVRDAVGHLLVSVREGVVKDLARLLTSGHEGKALAARLALVDLADDDSRRVAAAAAAVLAAQSPQREPTDTLDKTPGQAAVGRAAVGSARTEHGDSEPDDNAPQDEFEPADPSEVLPSGINPFDVVRPRLVSGPVTVLPGAVRPLATPGVVPRRPATVVVLAVAAVVVLVATAPIRLVVIFDEAAAQVTATPFAAIATPAAQWLLVATLVAVVAAPRALLPAVGLPLATAGIAYSTKASALVAEGRAVQYTMFTPFLVGAVLAVGCLVLEGSASSRPGQAVRAHLVASAVCGALAVSLFVPNAYGHQPKWLIPIGAAVLLLSAFAVDDIMARRKAGRPALVDSLFPLLLVGNLGYASLWDSAIPTTSMYIAGVVIGLAAQVSLTGRSLLIARLGVVTVLLIHIPPVVNGPLTATYVHTAFGLTAVALILWGLRAADTESGARSM</sequence>
<dbReference type="RefSeq" id="WP_092783894.1">
    <property type="nucleotide sequence ID" value="NZ_FOGI01000012.1"/>
</dbReference>
<feature type="transmembrane region" description="Helical" evidence="2">
    <location>
        <begin position="646"/>
        <end position="665"/>
    </location>
</feature>
<feature type="transmembrane region" description="Helical" evidence="2">
    <location>
        <begin position="620"/>
        <end position="639"/>
    </location>
</feature>
<keyword evidence="2" id="KW-0812">Transmembrane</keyword>
<dbReference type="GO" id="GO:0004197">
    <property type="term" value="F:cysteine-type endopeptidase activity"/>
    <property type="evidence" value="ECO:0007669"/>
    <property type="project" value="InterPro"/>
</dbReference>
<dbReference type="InterPro" id="IPR029030">
    <property type="entry name" value="Caspase-like_dom_sf"/>
</dbReference>
<feature type="transmembrane region" description="Helical" evidence="2">
    <location>
        <begin position="539"/>
        <end position="562"/>
    </location>
</feature>
<dbReference type="InterPro" id="IPR052039">
    <property type="entry name" value="Caspase-related_regulators"/>
</dbReference>
<evidence type="ECO:0000256" key="2">
    <source>
        <dbReference type="SAM" id="Phobius"/>
    </source>
</evidence>
<protein>
    <submittedName>
        <fullName evidence="4">Caspase domain-containing protein</fullName>
    </submittedName>
</protein>
<dbReference type="PROSITE" id="PS00018">
    <property type="entry name" value="EF_HAND_1"/>
    <property type="match status" value="1"/>
</dbReference>
<dbReference type="Gene3D" id="3.40.50.1460">
    <property type="match status" value="1"/>
</dbReference>
<keyword evidence="2" id="KW-0472">Membrane</keyword>
<reference evidence="5" key="1">
    <citation type="submission" date="2016-10" db="EMBL/GenBank/DDBJ databases">
        <authorList>
            <person name="Varghese N."/>
            <person name="Submissions S."/>
        </authorList>
    </citation>
    <scope>NUCLEOTIDE SEQUENCE [LARGE SCALE GENOMIC DNA]</scope>
    <source>
        <strain evidence="5">DSM 44260</strain>
    </source>
</reference>
<feature type="transmembrane region" description="Helical" evidence="2">
    <location>
        <begin position="451"/>
        <end position="473"/>
    </location>
</feature>
<organism evidence="4 5">
    <name type="scientific">Actinokineospora terrae</name>
    <dbReference type="NCBI Taxonomy" id="155974"/>
    <lineage>
        <taxon>Bacteria</taxon>
        <taxon>Bacillati</taxon>
        <taxon>Actinomycetota</taxon>
        <taxon>Actinomycetes</taxon>
        <taxon>Pseudonocardiales</taxon>
        <taxon>Pseudonocardiaceae</taxon>
        <taxon>Actinokineospora</taxon>
    </lineage>
</organism>
<feature type="compositionally biased region" description="Low complexity" evidence="1">
    <location>
        <begin position="337"/>
        <end position="347"/>
    </location>
</feature>
<evidence type="ECO:0000313" key="4">
    <source>
        <dbReference type="EMBL" id="SES39050.1"/>
    </source>
</evidence>
<dbReference type="SUPFAM" id="SSF52129">
    <property type="entry name" value="Caspase-like"/>
    <property type="match status" value="1"/>
</dbReference>
<dbReference type="PANTHER" id="PTHR22576">
    <property type="entry name" value="MUCOSA ASSOCIATED LYMPHOID TISSUE LYMPHOMA TRANSLOCATION PROTEIN 1/PARACASPASE"/>
    <property type="match status" value="1"/>
</dbReference>
<feature type="transmembrane region" description="Helical" evidence="2">
    <location>
        <begin position="597"/>
        <end position="614"/>
    </location>
</feature>
<evidence type="ECO:0000259" key="3">
    <source>
        <dbReference type="Pfam" id="PF00656"/>
    </source>
</evidence>
<keyword evidence="5" id="KW-1185">Reference proteome</keyword>
<dbReference type="InterPro" id="IPR018247">
    <property type="entry name" value="EF_Hand_1_Ca_BS"/>
</dbReference>
<dbReference type="InterPro" id="IPR011600">
    <property type="entry name" value="Pept_C14_caspase"/>
</dbReference>
<evidence type="ECO:0000256" key="1">
    <source>
        <dbReference type="SAM" id="MobiDB-lite"/>
    </source>
</evidence>